<dbReference type="InterPro" id="IPR000515">
    <property type="entry name" value="MetI-like"/>
</dbReference>
<dbReference type="Pfam" id="PF00528">
    <property type="entry name" value="BPD_transp_1"/>
    <property type="match status" value="1"/>
</dbReference>
<name>A0A1M5IZB6_STRHI</name>
<dbReference type="GO" id="GO:0055085">
    <property type="term" value="P:transmembrane transport"/>
    <property type="evidence" value="ECO:0007669"/>
    <property type="project" value="InterPro"/>
</dbReference>
<evidence type="ECO:0000256" key="7">
    <source>
        <dbReference type="ARBA" id="ARBA00022927"/>
    </source>
</evidence>
<dbReference type="STRING" id="2017.SAMN05444320_10869"/>
<evidence type="ECO:0000256" key="2">
    <source>
        <dbReference type="ARBA" id="ARBA00022448"/>
    </source>
</evidence>
<dbReference type="PANTHER" id="PTHR43386:SF2">
    <property type="entry name" value="OLIGOPEPTIDE TRANSPORT SYSTEM PERMEASE PROTEIN OPPC"/>
    <property type="match status" value="1"/>
</dbReference>
<keyword evidence="4" id="KW-0997">Cell inner membrane</keyword>
<evidence type="ECO:0000256" key="8">
    <source>
        <dbReference type="ARBA" id="ARBA00022989"/>
    </source>
</evidence>
<evidence type="ECO:0000256" key="1">
    <source>
        <dbReference type="ARBA" id="ARBA00004429"/>
    </source>
</evidence>
<feature type="transmembrane region" description="Helical" evidence="12">
    <location>
        <begin position="116"/>
        <end position="137"/>
    </location>
</feature>
<dbReference type="GO" id="GO:0015833">
    <property type="term" value="P:peptide transport"/>
    <property type="evidence" value="ECO:0007669"/>
    <property type="project" value="UniProtKB-KW"/>
</dbReference>
<evidence type="ECO:0000256" key="9">
    <source>
        <dbReference type="ARBA" id="ARBA00023136"/>
    </source>
</evidence>
<dbReference type="CDD" id="cd06261">
    <property type="entry name" value="TM_PBP2"/>
    <property type="match status" value="1"/>
</dbReference>
<evidence type="ECO:0000256" key="13">
    <source>
        <dbReference type="SAM" id="MobiDB-lite"/>
    </source>
</evidence>
<reference evidence="15 16" key="1">
    <citation type="submission" date="2016-11" db="EMBL/GenBank/DDBJ databases">
        <authorList>
            <person name="Jaros S."/>
            <person name="Januszkiewicz K."/>
            <person name="Wedrychowicz H."/>
        </authorList>
    </citation>
    <scope>NUCLEOTIDE SEQUENCE [LARGE SCALE GENOMIC DNA]</scope>
    <source>
        <strain evidence="15 16">DSM 44523</strain>
    </source>
</reference>
<evidence type="ECO:0000256" key="5">
    <source>
        <dbReference type="ARBA" id="ARBA00022692"/>
    </source>
</evidence>
<dbReference type="PROSITE" id="PS50928">
    <property type="entry name" value="ABC_TM1"/>
    <property type="match status" value="1"/>
</dbReference>
<evidence type="ECO:0000256" key="4">
    <source>
        <dbReference type="ARBA" id="ARBA00022519"/>
    </source>
</evidence>
<feature type="domain" description="ABC transmembrane type-1" evidence="14">
    <location>
        <begin position="114"/>
        <end position="299"/>
    </location>
</feature>
<dbReference type="GO" id="GO:0005886">
    <property type="term" value="C:plasma membrane"/>
    <property type="evidence" value="ECO:0007669"/>
    <property type="project" value="UniProtKB-SubCell"/>
</dbReference>
<comment type="subcellular location">
    <subcellularLocation>
        <location evidence="1">Cell inner membrane</location>
        <topology evidence="1">Multi-pass membrane protein</topology>
    </subcellularLocation>
    <subcellularLocation>
        <location evidence="12">Cell membrane</location>
        <topology evidence="12">Multi-pass membrane protein</topology>
    </subcellularLocation>
</comment>
<keyword evidence="6" id="KW-0571">Peptide transport</keyword>
<keyword evidence="9 12" id="KW-0472">Membrane</keyword>
<evidence type="ECO:0000256" key="11">
    <source>
        <dbReference type="ARBA" id="ARBA00072251"/>
    </source>
</evidence>
<keyword evidence="16" id="KW-1185">Reference proteome</keyword>
<keyword evidence="2 12" id="KW-0813">Transport</keyword>
<evidence type="ECO:0000256" key="6">
    <source>
        <dbReference type="ARBA" id="ARBA00022856"/>
    </source>
</evidence>
<dbReference type="Gene3D" id="1.10.3720.10">
    <property type="entry name" value="MetI-like"/>
    <property type="match status" value="1"/>
</dbReference>
<evidence type="ECO:0000313" key="15">
    <source>
        <dbReference type="EMBL" id="SHG33662.1"/>
    </source>
</evidence>
<evidence type="ECO:0000256" key="10">
    <source>
        <dbReference type="ARBA" id="ARBA00024202"/>
    </source>
</evidence>
<evidence type="ECO:0000259" key="14">
    <source>
        <dbReference type="PROSITE" id="PS50928"/>
    </source>
</evidence>
<dbReference type="InterPro" id="IPR050366">
    <property type="entry name" value="BP-dependent_transpt_permease"/>
</dbReference>
<organism evidence="15 16">
    <name type="scientific">Streptoalloteichus hindustanus</name>
    <dbReference type="NCBI Taxonomy" id="2017"/>
    <lineage>
        <taxon>Bacteria</taxon>
        <taxon>Bacillati</taxon>
        <taxon>Actinomycetota</taxon>
        <taxon>Actinomycetes</taxon>
        <taxon>Pseudonocardiales</taxon>
        <taxon>Pseudonocardiaceae</taxon>
        <taxon>Streptoalloteichus</taxon>
    </lineage>
</organism>
<dbReference type="Proteomes" id="UP000184501">
    <property type="component" value="Unassembled WGS sequence"/>
</dbReference>
<evidence type="ECO:0000256" key="12">
    <source>
        <dbReference type="RuleBase" id="RU363032"/>
    </source>
</evidence>
<comment type="similarity">
    <text evidence="10">Belongs to the binding-protein-dependent transport system permease family. OppBC subfamily.</text>
</comment>
<dbReference type="Pfam" id="PF12911">
    <property type="entry name" value="OppC_N"/>
    <property type="match status" value="1"/>
</dbReference>
<feature type="compositionally biased region" description="Low complexity" evidence="13">
    <location>
        <begin position="1"/>
        <end position="22"/>
    </location>
</feature>
<keyword evidence="8 12" id="KW-1133">Transmembrane helix</keyword>
<dbReference type="AlphaFoldDB" id="A0A1M5IZB6"/>
<dbReference type="RefSeq" id="WP_234995877.1">
    <property type="nucleotide sequence ID" value="NZ_FQVN01000008.1"/>
</dbReference>
<protein>
    <recommendedName>
        <fullName evidence="11">Oligopeptide transport system permease protein OppC</fullName>
    </recommendedName>
</protein>
<dbReference type="SUPFAM" id="SSF161098">
    <property type="entry name" value="MetI-like"/>
    <property type="match status" value="1"/>
</dbReference>
<feature type="transmembrane region" description="Helical" evidence="12">
    <location>
        <begin position="172"/>
        <end position="192"/>
    </location>
</feature>
<feature type="transmembrane region" description="Helical" evidence="12">
    <location>
        <begin position="50"/>
        <end position="72"/>
    </location>
</feature>
<dbReference type="PANTHER" id="PTHR43386">
    <property type="entry name" value="OLIGOPEPTIDE TRANSPORT SYSTEM PERMEASE PROTEIN APPC"/>
    <property type="match status" value="1"/>
</dbReference>
<sequence>MADVTTPTTPGPRPASATAAGRAGSGHEFDSAKTRTQGQIVLRRFLRHRLAMTSFAVLVLLVLFAFAGPLFWSFSYEDSSSGSYLAPSGAHPLGTTEVGKDMLALLMRGTQYSIEIALVVSLLATAMGVVLGALAGYLRGFVDATVMRLVDLLLILPYIAVAAIIIRTVSGSWYMVALVLALFHWMQIARITRAETLSLAQREFVEAARACGAGTWRIIFKHLVPNMIGSITVNATLTVATAVLAEAGLSFIGLGVQLPDTSLGVIVSENYPQVVQRPWLFWGPFLVIVLISLTINFIGDGLRDAFDPRQTKVRA</sequence>
<dbReference type="InterPro" id="IPR035906">
    <property type="entry name" value="MetI-like_sf"/>
</dbReference>
<feature type="region of interest" description="Disordered" evidence="13">
    <location>
        <begin position="1"/>
        <end position="32"/>
    </location>
</feature>
<dbReference type="GO" id="GO:0015031">
    <property type="term" value="P:protein transport"/>
    <property type="evidence" value="ECO:0007669"/>
    <property type="project" value="UniProtKB-KW"/>
</dbReference>
<evidence type="ECO:0000256" key="3">
    <source>
        <dbReference type="ARBA" id="ARBA00022475"/>
    </source>
</evidence>
<dbReference type="EMBL" id="FQVN01000008">
    <property type="protein sequence ID" value="SHG33662.1"/>
    <property type="molecule type" value="Genomic_DNA"/>
</dbReference>
<gene>
    <name evidence="15" type="ORF">SAMN05444320_10869</name>
</gene>
<accession>A0A1M5IZB6</accession>
<keyword evidence="3" id="KW-1003">Cell membrane</keyword>
<keyword evidence="5 12" id="KW-0812">Transmembrane</keyword>
<proteinExistence type="inferred from homology"/>
<feature type="transmembrane region" description="Helical" evidence="12">
    <location>
        <begin position="149"/>
        <end position="166"/>
    </location>
</feature>
<feature type="transmembrane region" description="Helical" evidence="12">
    <location>
        <begin position="279"/>
        <end position="299"/>
    </location>
</feature>
<keyword evidence="7" id="KW-0653">Protein transport</keyword>
<dbReference type="InterPro" id="IPR025966">
    <property type="entry name" value="OppC_N"/>
</dbReference>
<evidence type="ECO:0000313" key="16">
    <source>
        <dbReference type="Proteomes" id="UP000184501"/>
    </source>
</evidence>